<dbReference type="PROSITE" id="PS50048">
    <property type="entry name" value="ZN2_CY6_FUNGAL_2"/>
    <property type="match status" value="1"/>
</dbReference>
<evidence type="ECO:0000256" key="2">
    <source>
        <dbReference type="SAM" id="MobiDB-lite"/>
    </source>
</evidence>
<dbReference type="PROSITE" id="PS00463">
    <property type="entry name" value="ZN2_CY6_FUNGAL_1"/>
    <property type="match status" value="1"/>
</dbReference>
<dbReference type="SMART" id="SM00066">
    <property type="entry name" value="GAL4"/>
    <property type="match status" value="1"/>
</dbReference>
<sequence>MSANLAMSFGDGAGSVADSRPRKRSQKQRAASSPGSDSGGSKKTVDVACWPCRKRKAKCTAERPACAPCTRRGVDCSYEYEEGLTRVGSLKMRLSESTAKTESLEYLFEQLRVRSDEESSMLLAVIRLGADLDKVVVQLRSMPQQFFSGIVPDMAQLMMDGGDGSGAMEDGLDSMDPTARGDMPMYFPYDQTMSETEETERNAK</sequence>
<dbReference type="OrthoDB" id="3946596at2759"/>
<dbReference type="InterPro" id="IPR036864">
    <property type="entry name" value="Zn2-C6_fun-type_DNA-bd_sf"/>
</dbReference>
<evidence type="ECO:0000313" key="4">
    <source>
        <dbReference type="EMBL" id="USW52297.1"/>
    </source>
</evidence>
<dbReference type="GO" id="GO:0003677">
    <property type="term" value="F:DNA binding"/>
    <property type="evidence" value="ECO:0007669"/>
    <property type="project" value="UniProtKB-KW"/>
</dbReference>
<evidence type="ECO:0000259" key="3">
    <source>
        <dbReference type="PROSITE" id="PS50048"/>
    </source>
</evidence>
<dbReference type="PANTHER" id="PTHR47256:SF1">
    <property type="entry name" value="ZN(II)2CYS6 TRANSCRIPTION FACTOR (EUROFUNG)"/>
    <property type="match status" value="1"/>
</dbReference>
<dbReference type="SUPFAM" id="SSF57701">
    <property type="entry name" value="Zn2/Cys6 DNA-binding domain"/>
    <property type="match status" value="1"/>
</dbReference>
<organism evidence="4 5">
    <name type="scientific">Septoria linicola</name>
    <dbReference type="NCBI Taxonomy" id="215465"/>
    <lineage>
        <taxon>Eukaryota</taxon>
        <taxon>Fungi</taxon>
        <taxon>Dikarya</taxon>
        <taxon>Ascomycota</taxon>
        <taxon>Pezizomycotina</taxon>
        <taxon>Dothideomycetes</taxon>
        <taxon>Dothideomycetidae</taxon>
        <taxon>Mycosphaerellales</taxon>
        <taxon>Mycosphaerellaceae</taxon>
        <taxon>Septoria</taxon>
    </lineage>
</organism>
<dbReference type="PANTHER" id="PTHR47256">
    <property type="entry name" value="ZN(II)2CYS6 TRANSCRIPTION FACTOR (EUROFUNG)-RELATED"/>
    <property type="match status" value="1"/>
</dbReference>
<dbReference type="GO" id="GO:0000981">
    <property type="term" value="F:DNA-binding transcription factor activity, RNA polymerase II-specific"/>
    <property type="evidence" value="ECO:0007669"/>
    <property type="project" value="InterPro"/>
</dbReference>
<reference evidence="4" key="1">
    <citation type="submission" date="2022-06" db="EMBL/GenBank/DDBJ databases">
        <title>Complete genome sequences of two strains of the flax pathogen Septoria linicola.</title>
        <authorList>
            <person name="Lapalu N."/>
            <person name="Simon A."/>
            <person name="Demenou B."/>
            <person name="Paumier D."/>
            <person name="Guillot M.-P."/>
            <person name="Gout L."/>
            <person name="Valade R."/>
        </authorList>
    </citation>
    <scope>NUCLEOTIDE SEQUENCE</scope>
    <source>
        <strain evidence="4">SE15195</strain>
    </source>
</reference>
<dbReference type="GO" id="GO:0008270">
    <property type="term" value="F:zinc ion binding"/>
    <property type="evidence" value="ECO:0007669"/>
    <property type="project" value="InterPro"/>
</dbReference>
<dbReference type="Pfam" id="PF00172">
    <property type="entry name" value="Zn_clus"/>
    <property type="match status" value="1"/>
</dbReference>
<gene>
    <name evidence="4" type="ORF">Slin15195_G056160</name>
</gene>
<evidence type="ECO:0000256" key="1">
    <source>
        <dbReference type="ARBA" id="ARBA00023242"/>
    </source>
</evidence>
<dbReference type="Proteomes" id="UP001056384">
    <property type="component" value="Chromosome 4"/>
</dbReference>
<evidence type="ECO:0000313" key="5">
    <source>
        <dbReference type="Proteomes" id="UP001056384"/>
    </source>
</evidence>
<feature type="compositionally biased region" description="Low complexity" evidence="2">
    <location>
        <begin position="32"/>
        <end position="41"/>
    </location>
</feature>
<keyword evidence="4" id="KW-0238">DNA-binding</keyword>
<dbReference type="CDD" id="cd00067">
    <property type="entry name" value="GAL4"/>
    <property type="match status" value="1"/>
</dbReference>
<dbReference type="EMBL" id="CP099421">
    <property type="protein sequence ID" value="USW52297.1"/>
    <property type="molecule type" value="Genomic_DNA"/>
</dbReference>
<dbReference type="Gene3D" id="4.10.240.10">
    <property type="entry name" value="Zn(2)-C6 fungal-type DNA-binding domain"/>
    <property type="match status" value="1"/>
</dbReference>
<accession>A0A9Q9AMP7</accession>
<protein>
    <submittedName>
        <fullName evidence="4">Zn(2)-C6 fungal-type DNA-binding domain-containing protein</fullName>
    </submittedName>
</protein>
<feature type="region of interest" description="Disordered" evidence="2">
    <location>
        <begin position="1"/>
        <end position="44"/>
    </location>
</feature>
<keyword evidence="5" id="KW-1185">Reference proteome</keyword>
<proteinExistence type="predicted"/>
<dbReference type="InterPro" id="IPR053187">
    <property type="entry name" value="Notoamide_regulator"/>
</dbReference>
<feature type="domain" description="Zn(2)-C6 fungal-type" evidence="3">
    <location>
        <begin position="48"/>
        <end position="78"/>
    </location>
</feature>
<dbReference type="AlphaFoldDB" id="A0A9Q9AMP7"/>
<dbReference type="InterPro" id="IPR001138">
    <property type="entry name" value="Zn2Cys6_DnaBD"/>
</dbReference>
<name>A0A9Q9AMP7_9PEZI</name>
<keyword evidence="1" id="KW-0539">Nucleus</keyword>